<dbReference type="Proteomes" id="UP000007059">
    <property type="component" value="Chromosome"/>
</dbReference>
<dbReference type="HOGENOM" id="CLU_2682333_0_0_9"/>
<dbReference type="KEGG" id="fpa:FPR_23320"/>
<dbReference type="EMBL" id="FP929046">
    <property type="protein sequence ID" value="CBL02505.1"/>
    <property type="molecule type" value="Genomic_DNA"/>
</dbReference>
<name>D4KCE2_9FIRM</name>
<dbReference type="AlphaFoldDB" id="D4KCE2"/>
<proteinExistence type="predicted"/>
<gene>
    <name evidence="1" type="ORF">FPR_23320</name>
</gene>
<evidence type="ECO:0000313" key="1">
    <source>
        <dbReference type="EMBL" id="CBL02505.1"/>
    </source>
</evidence>
<evidence type="ECO:0000313" key="2">
    <source>
        <dbReference type="Proteomes" id="UP000007059"/>
    </source>
</evidence>
<reference evidence="1 2" key="2">
    <citation type="submission" date="2010-03" db="EMBL/GenBank/DDBJ databases">
        <authorList>
            <person name="Pajon A."/>
        </authorList>
    </citation>
    <scope>NUCLEOTIDE SEQUENCE [LARGE SCALE GENOMIC DNA]</scope>
    <source>
        <strain evidence="1 2">SL3/3</strain>
    </source>
</reference>
<reference evidence="1 2" key="1">
    <citation type="submission" date="2010-03" db="EMBL/GenBank/DDBJ databases">
        <title>The genome sequence of Faecalibacterium prausnitzii SL3/3.</title>
        <authorList>
            <consortium name="metaHIT consortium -- http://www.metahit.eu/"/>
            <person name="Pajon A."/>
            <person name="Turner K."/>
            <person name="Parkhill J."/>
            <person name="Duncan S."/>
            <person name="Flint H."/>
        </authorList>
    </citation>
    <scope>NUCLEOTIDE SEQUENCE [LARGE SCALE GENOMIC DNA]</scope>
    <source>
        <strain evidence="1 2">SL3/3</strain>
    </source>
</reference>
<sequence>MFILTQHRAEIVDTSKCFGICIVDDTTVIRAYCNDTSNWIMLGFYKTRERAKDVIQEINTALCENRISFDMPED</sequence>
<accession>D4KCE2</accession>
<protein>
    <submittedName>
        <fullName evidence="1">Uncharacterized protein</fullName>
    </submittedName>
</protein>
<organism evidence="1 2">
    <name type="scientific">Faecalibacterium prausnitzii SL3/3</name>
    <dbReference type="NCBI Taxonomy" id="657322"/>
    <lineage>
        <taxon>Bacteria</taxon>
        <taxon>Bacillati</taxon>
        <taxon>Bacillota</taxon>
        <taxon>Clostridia</taxon>
        <taxon>Eubacteriales</taxon>
        <taxon>Oscillospiraceae</taxon>
        <taxon>Faecalibacterium</taxon>
    </lineage>
</organism>